<gene>
    <name evidence="2" type="ORF">BDV36DRAFT_69999</name>
</gene>
<keyword evidence="1" id="KW-0812">Transmembrane</keyword>
<keyword evidence="3" id="KW-1185">Reference proteome</keyword>
<dbReference type="EMBL" id="ML735849">
    <property type="protein sequence ID" value="KAE8412060.1"/>
    <property type="molecule type" value="Genomic_DNA"/>
</dbReference>
<sequence length="90" mass="10911">MFNRCSWNKTWRGKSTGERWDSKLEENKHWCWLHPKHQTEDCFKVYGAVLLQFFFFFPFLIVDAVGCQQAPWPRKEEERISKLRFGVTQP</sequence>
<reference evidence="2 3" key="1">
    <citation type="submission" date="2019-04" db="EMBL/GenBank/DDBJ databases">
        <authorList>
            <consortium name="DOE Joint Genome Institute"/>
            <person name="Mondo S."/>
            <person name="Kjaerbolling I."/>
            <person name="Vesth T."/>
            <person name="Frisvad J.C."/>
            <person name="Nybo J.L."/>
            <person name="Theobald S."/>
            <person name="Kildgaard S."/>
            <person name="Isbrandt T."/>
            <person name="Kuo A."/>
            <person name="Sato A."/>
            <person name="Lyhne E.K."/>
            <person name="Kogle M.E."/>
            <person name="Wiebenga A."/>
            <person name="Kun R.S."/>
            <person name="Lubbers R.J."/>
            <person name="Makela M.R."/>
            <person name="Barry K."/>
            <person name="Chovatia M."/>
            <person name="Clum A."/>
            <person name="Daum C."/>
            <person name="Haridas S."/>
            <person name="He G."/>
            <person name="LaButti K."/>
            <person name="Lipzen A."/>
            <person name="Riley R."/>
            <person name="Salamov A."/>
            <person name="Simmons B.A."/>
            <person name="Magnuson J.K."/>
            <person name="Henrissat B."/>
            <person name="Mortensen U.H."/>
            <person name="Larsen T.O."/>
            <person name="Devries R.P."/>
            <person name="Grigoriev I.V."/>
            <person name="Machida M."/>
            <person name="Baker S.E."/>
            <person name="Andersen M.R."/>
            <person name="Cantor M.N."/>
            <person name="Hua S.X."/>
        </authorList>
    </citation>
    <scope>NUCLEOTIDE SEQUENCE [LARGE SCALE GENOMIC DNA]</scope>
    <source>
        <strain evidence="2 3">CBS 117616</strain>
    </source>
</reference>
<evidence type="ECO:0000313" key="2">
    <source>
        <dbReference type="EMBL" id="KAE8412060.1"/>
    </source>
</evidence>
<evidence type="ECO:0000256" key="1">
    <source>
        <dbReference type="SAM" id="Phobius"/>
    </source>
</evidence>
<evidence type="ECO:0000313" key="3">
    <source>
        <dbReference type="Proteomes" id="UP000325395"/>
    </source>
</evidence>
<name>A0ABQ6W4I9_9EURO</name>
<keyword evidence="1" id="KW-0472">Membrane</keyword>
<proteinExistence type="predicted"/>
<keyword evidence="1" id="KW-1133">Transmembrane helix</keyword>
<accession>A0ABQ6W4I9</accession>
<organism evidence="2 3">
    <name type="scientific">Aspergillus pseudocaelatus</name>
    <dbReference type="NCBI Taxonomy" id="1825620"/>
    <lineage>
        <taxon>Eukaryota</taxon>
        <taxon>Fungi</taxon>
        <taxon>Dikarya</taxon>
        <taxon>Ascomycota</taxon>
        <taxon>Pezizomycotina</taxon>
        <taxon>Eurotiomycetes</taxon>
        <taxon>Eurotiomycetidae</taxon>
        <taxon>Eurotiales</taxon>
        <taxon>Aspergillaceae</taxon>
        <taxon>Aspergillus</taxon>
        <taxon>Aspergillus subgen. Circumdati</taxon>
    </lineage>
</organism>
<dbReference type="Proteomes" id="UP000325395">
    <property type="component" value="Unassembled WGS sequence"/>
</dbReference>
<protein>
    <submittedName>
        <fullName evidence="2">Uncharacterized protein</fullName>
    </submittedName>
</protein>
<feature type="transmembrane region" description="Helical" evidence="1">
    <location>
        <begin position="45"/>
        <end position="65"/>
    </location>
</feature>